<keyword evidence="1" id="KW-1133">Transmembrane helix</keyword>
<dbReference type="Ensembl" id="ENSMALT00000007294.1">
    <property type="protein sequence ID" value="ENSMALP00000007147.1"/>
    <property type="gene ID" value="ENSMALG00000005079.1"/>
</dbReference>
<evidence type="ECO:0000259" key="2">
    <source>
        <dbReference type="PROSITE" id="PS50835"/>
    </source>
</evidence>
<reference evidence="3" key="1">
    <citation type="submission" date="2025-08" db="UniProtKB">
        <authorList>
            <consortium name="Ensembl"/>
        </authorList>
    </citation>
    <scope>IDENTIFICATION</scope>
</reference>
<organism evidence="3 4">
    <name type="scientific">Monopterus albus</name>
    <name type="common">Swamp eel</name>
    <dbReference type="NCBI Taxonomy" id="43700"/>
    <lineage>
        <taxon>Eukaryota</taxon>
        <taxon>Metazoa</taxon>
        <taxon>Chordata</taxon>
        <taxon>Craniata</taxon>
        <taxon>Vertebrata</taxon>
        <taxon>Euteleostomi</taxon>
        <taxon>Actinopterygii</taxon>
        <taxon>Neopterygii</taxon>
        <taxon>Teleostei</taxon>
        <taxon>Neoteleostei</taxon>
        <taxon>Acanthomorphata</taxon>
        <taxon>Anabantaria</taxon>
        <taxon>Synbranchiformes</taxon>
        <taxon>Synbranchidae</taxon>
        <taxon>Monopterus</taxon>
    </lineage>
</organism>
<keyword evidence="4" id="KW-1185">Reference proteome</keyword>
<dbReference type="Gene3D" id="2.60.40.10">
    <property type="entry name" value="Immunoglobulins"/>
    <property type="match status" value="1"/>
</dbReference>
<dbReference type="Pfam" id="PF13927">
    <property type="entry name" value="Ig_3"/>
    <property type="match status" value="1"/>
</dbReference>
<proteinExistence type="predicted"/>
<accession>A0A3Q3J257</accession>
<dbReference type="STRING" id="43700.ENSMALP00000007147"/>
<feature type="transmembrane region" description="Helical" evidence="1">
    <location>
        <begin position="221"/>
        <end position="239"/>
    </location>
</feature>
<dbReference type="InterPro" id="IPR036179">
    <property type="entry name" value="Ig-like_dom_sf"/>
</dbReference>
<dbReference type="SUPFAM" id="SSF48726">
    <property type="entry name" value="Immunoglobulin"/>
    <property type="match status" value="1"/>
</dbReference>
<keyword evidence="1" id="KW-0812">Transmembrane</keyword>
<dbReference type="Proteomes" id="UP000261600">
    <property type="component" value="Unplaced"/>
</dbReference>
<evidence type="ECO:0000313" key="4">
    <source>
        <dbReference type="Proteomes" id="UP000261600"/>
    </source>
</evidence>
<evidence type="ECO:0000256" key="1">
    <source>
        <dbReference type="SAM" id="Phobius"/>
    </source>
</evidence>
<dbReference type="InterPro" id="IPR013783">
    <property type="entry name" value="Ig-like_fold"/>
</dbReference>
<sequence length="272" mass="31335">MHMFYIGDHCSTWTFKYDFTFLNEQLSDFALSVSKTLSTTLHTGESQNETIEVLNPIKLELECTWTGDQDKLPNITVYWMKDENEIENSLFHVLMCIRKCIFISQFLSLVVVSPQIGDVREKPIVSYVGDYVVMTCKMEESKPKPSSWNWYKKNGTDEEQIFPAEEPRYKIKNEDEKTKLVVHNLTEADSGLYYCGAVYAIATTKSPVKLKVITYWEPLKPFLAILAEVIVLVAIILLCEKSQSKKDGATGNQRTYRYSYQEGNSSVRQRKV</sequence>
<dbReference type="AlphaFoldDB" id="A0A3Q3J257"/>
<keyword evidence="1" id="KW-0472">Membrane</keyword>
<dbReference type="InterPro" id="IPR007110">
    <property type="entry name" value="Ig-like_dom"/>
</dbReference>
<name>A0A3Q3J257_MONAL</name>
<dbReference type="InterPro" id="IPR003599">
    <property type="entry name" value="Ig_sub"/>
</dbReference>
<protein>
    <recommendedName>
        <fullName evidence="2">Ig-like domain-containing protein</fullName>
    </recommendedName>
</protein>
<reference evidence="3" key="2">
    <citation type="submission" date="2025-09" db="UniProtKB">
        <authorList>
            <consortium name="Ensembl"/>
        </authorList>
    </citation>
    <scope>IDENTIFICATION</scope>
</reference>
<evidence type="ECO:0000313" key="3">
    <source>
        <dbReference type="Ensembl" id="ENSMALP00000007147.1"/>
    </source>
</evidence>
<dbReference type="SMART" id="SM00409">
    <property type="entry name" value="IG"/>
    <property type="match status" value="1"/>
</dbReference>
<feature type="domain" description="Ig-like" evidence="2">
    <location>
        <begin position="114"/>
        <end position="211"/>
    </location>
</feature>
<dbReference type="PROSITE" id="PS50835">
    <property type="entry name" value="IG_LIKE"/>
    <property type="match status" value="1"/>
</dbReference>